<evidence type="ECO:0000313" key="3">
    <source>
        <dbReference type="Proteomes" id="UP000220914"/>
    </source>
</evidence>
<evidence type="ECO:0000313" key="2">
    <source>
        <dbReference type="EMBL" id="PEG37938.1"/>
    </source>
</evidence>
<keyword evidence="1" id="KW-0472">Membrane</keyword>
<evidence type="ECO:0000256" key="1">
    <source>
        <dbReference type="SAM" id="Phobius"/>
    </source>
</evidence>
<gene>
    <name evidence="2" type="ORF">CQY20_14570</name>
</gene>
<keyword evidence="1" id="KW-0812">Transmembrane</keyword>
<feature type="transmembrane region" description="Helical" evidence="1">
    <location>
        <begin position="37"/>
        <end position="54"/>
    </location>
</feature>
<name>A0A2A7N3E5_MYCAG</name>
<dbReference type="Proteomes" id="UP000220914">
    <property type="component" value="Unassembled WGS sequence"/>
</dbReference>
<feature type="transmembrane region" description="Helical" evidence="1">
    <location>
        <begin position="12"/>
        <end position="31"/>
    </location>
</feature>
<sequence length="65" mass="7027">MTREQATGKDNSWSYFYLPLIVGLVVGSAIAAATDQWWWAAVGAVLGAAAGEITRRTRSRRPTSS</sequence>
<proteinExistence type="predicted"/>
<organism evidence="2 3">
    <name type="scientific">Mycolicibacterium agri</name>
    <name type="common">Mycobacterium agri</name>
    <dbReference type="NCBI Taxonomy" id="36811"/>
    <lineage>
        <taxon>Bacteria</taxon>
        <taxon>Bacillati</taxon>
        <taxon>Actinomycetota</taxon>
        <taxon>Actinomycetes</taxon>
        <taxon>Mycobacteriales</taxon>
        <taxon>Mycobacteriaceae</taxon>
        <taxon>Mycolicibacterium</taxon>
    </lineage>
</organism>
<reference evidence="2 3" key="1">
    <citation type="submission" date="2017-10" db="EMBL/GenBank/DDBJ databases">
        <title>The new phylogeny of genus Mycobacterium.</title>
        <authorList>
            <person name="Tortoli E."/>
            <person name="Trovato A."/>
            <person name="Cirillo D.M."/>
        </authorList>
    </citation>
    <scope>NUCLEOTIDE SEQUENCE [LARGE SCALE GENOMIC DNA]</scope>
    <source>
        <strain evidence="2 3">CCUG37673</strain>
    </source>
</reference>
<keyword evidence="3" id="KW-1185">Reference proteome</keyword>
<comment type="caution">
    <text evidence="2">The sequence shown here is derived from an EMBL/GenBank/DDBJ whole genome shotgun (WGS) entry which is preliminary data.</text>
</comment>
<dbReference type="EMBL" id="PDCP01000023">
    <property type="protein sequence ID" value="PEG37938.1"/>
    <property type="molecule type" value="Genomic_DNA"/>
</dbReference>
<accession>A0A2A7N3E5</accession>
<dbReference type="RefSeq" id="WP_097940798.1">
    <property type="nucleotide sequence ID" value="NZ_BLKS01000002.1"/>
</dbReference>
<dbReference type="AlphaFoldDB" id="A0A2A7N3E5"/>
<keyword evidence="1" id="KW-1133">Transmembrane helix</keyword>
<protein>
    <submittedName>
        <fullName evidence="2">Uncharacterized protein</fullName>
    </submittedName>
</protein>